<evidence type="ECO:0000256" key="1">
    <source>
        <dbReference type="SAM" id="MobiDB-lite"/>
    </source>
</evidence>
<dbReference type="AlphaFoldDB" id="A0A212CT51"/>
<accession>A0A212CT51</accession>
<proteinExistence type="predicted"/>
<organism evidence="2 3">
    <name type="scientific">Cervus elaphus hippelaphus</name>
    <name type="common">European red deer</name>
    <dbReference type="NCBI Taxonomy" id="46360"/>
    <lineage>
        <taxon>Eukaryota</taxon>
        <taxon>Metazoa</taxon>
        <taxon>Chordata</taxon>
        <taxon>Craniata</taxon>
        <taxon>Vertebrata</taxon>
        <taxon>Euteleostomi</taxon>
        <taxon>Mammalia</taxon>
        <taxon>Eutheria</taxon>
        <taxon>Laurasiatheria</taxon>
        <taxon>Artiodactyla</taxon>
        <taxon>Ruminantia</taxon>
        <taxon>Pecora</taxon>
        <taxon>Cervidae</taxon>
        <taxon>Cervinae</taxon>
        <taxon>Cervus</taxon>
    </lineage>
</organism>
<sequence>MLVGPEDVINFKKIYKTLKKDEDIPLFPVQTKYMDAVKERIRLARQIEKAEYRNFQACLHNSWIEQAAAALEIELEEEMYKGGKVDEQEERRRQKQIKILKKELRHLLSQPLFKDDLKTKYPTQSGKLPVLMSAPRKGESALSCLSKQKKKKKKKQQPKEQPQEQPQPSTSAG</sequence>
<evidence type="ECO:0000313" key="2">
    <source>
        <dbReference type="EMBL" id="OWK09178.1"/>
    </source>
</evidence>
<comment type="caution">
    <text evidence="2">The sequence shown here is derived from an EMBL/GenBank/DDBJ whole genome shotgun (WGS) entry which is preliminary data.</text>
</comment>
<keyword evidence="3" id="KW-1185">Reference proteome</keyword>
<protein>
    <submittedName>
        <fullName evidence="2">DDX24</fullName>
    </submittedName>
</protein>
<feature type="compositionally biased region" description="Low complexity" evidence="1">
    <location>
        <begin position="163"/>
        <end position="173"/>
    </location>
</feature>
<feature type="region of interest" description="Disordered" evidence="1">
    <location>
        <begin position="118"/>
        <end position="173"/>
    </location>
</feature>
<dbReference type="OrthoDB" id="4310724at2759"/>
<dbReference type="EMBL" id="MKHE01000013">
    <property type="protein sequence ID" value="OWK09178.1"/>
    <property type="molecule type" value="Genomic_DNA"/>
</dbReference>
<name>A0A212CT51_CEREH</name>
<feature type="compositionally biased region" description="Basic residues" evidence="1">
    <location>
        <begin position="147"/>
        <end position="156"/>
    </location>
</feature>
<dbReference type="Proteomes" id="UP000242450">
    <property type="component" value="Chromosome 13"/>
</dbReference>
<evidence type="ECO:0000313" key="3">
    <source>
        <dbReference type="Proteomes" id="UP000242450"/>
    </source>
</evidence>
<reference evidence="2 3" key="1">
    <citation type="journal article" date="2018" name="Mol. Genet. Genomics">
        <title>The red deer Cervus elaphus genome CerEla1.0: sequencing, annotating, genes, and chromosomes.</title>
        <authorList>
            <person name="Bana N.A."/>
            <person name="Nyiri A."/>
            <person name="Nagy J."/>
            <person name="Frank K."/>
            <person name="Nagy T."/>
            <person name="Steger V."/>
            <person name="Schiller M."/>
            <person name="Lakatos P."/>
            <person name="Sugar L."/>
            <person name="Horn P."/>
            <person name="Barta E."/>
            <person name="Orosz L."/>
        </authorList>
    </citation>
    <scope>NUCLEOTIDE SEQUENCE [LARGE SCALE GENOMIC DNA]</scope>
    <source>
        <strain evidence="2">Hungarian</strain>
    </source>
</reference>
<gene>
    <name evidence="2" type="ORF">Celaphus_00015498</name>
</gene>